<evidence type="ECO:0000313" key="3">
    <source>
        <dbReference type="Proteomes" id="UP000796761"/>
    </source>
</evidence>
<accession>A0A8K1GAG6</accession>
<sequence>MVVGAKGDPFRVPVIENVEIESQNEVCLENLLLVEEADYNLLGRDMIIALEISIIVKSSNLVVKMFKLTKKDEADINPEIWHSKGEVGRLEIDPIHIALENPEDPIRVKQYSIPLEGRKGLKQVIDDLLKGGTLKPCMSPHNTPILAVRKADGSYRLVQDLRAVNARIRTRFPVVANPYTLLNRLTPETYGIV</sequence>
<dbReference type="PANTHER" id="PTHR33064:SF37">
    <property type="entry name" value="RIBONUCLEASE H"/>
    <property type="match status" value="1"/>
</dbReference>
<dbReference type="AlphaFoldDB" id="A0A8K1GAG6"/>
<reference evidence="1" key="1">
    <citation type="submission" date="2019-04" db="EMBL/GenBank/DDBJ databases">
        <title>Genome assembly of Zosterops borbonicus 15179.</title>
        <authorList>
            <person name="Leroy T."/>
            <person name="Anselmetti Y."/>
            <person name="Tilak M.-K."/>
            <person name="Nabholz B."/>
        </authorList>
    </citation>
    <scope>NUCLEOTIDE SEQUENCE</scope>
    <source>
        <strain evidence="1">HGM_15179</strain>
        <tissue evidence="1">Muscle</tissue>
    </source>
</reference>
<keyword evidence="3" id="KW-1185">Reference proteome</keyword>
<dbReference type="Proteomes" id="UP000796761">
    <property type="component" value="Unassembled WGS sequence"/>
</dbReference>
<dbReference type="InterPro" id="IPR043502">
    <property type="entry name" value="DNA/RNA_pol_sf"/>
</dbReference>
<dbReference type="PANTHER" id="PTHR33064">
    <property type="entry name" value="POL PROTEIN"/>
    <property type="match status" value="1"/>
</dbReference>
<organism evidence="1 3">
    <name type="scientific">Zosterops borbonicus</name>
    <dbReference type="NCBI Taxonomy" id="364589"/>
    <lineage>
        <taxon>Eukaryota</taxon>
        <taxon>Metazoa</taxon>
        <taxon>Chordata</taxon>
        <taxon>Craniata</taxon>
        <taxon>Vertebrata</taxon>
        <taxon>Euteleostomi</taxon>
        <taxon>Archelosauria</taxon>
        <taxon>Archosauria</taxon>
        <taxon>Dinosauria</taxon>
        <taxon>Saurischia</taxon>
        <taxon>Theropoda</taxon>
        <taxon>Coelurosauria</taxon>
        <taxon>Aves</taxon>
        <taxon>Neognathae</taxon>
        <taxon>Neoaves</taxon>
        <taxon>Telluraves</taxon>
        <taxon>Australaves</taxon>
        <taxon>Passeriformes</taxon>
        <taxon>Sylvioidea</taxon>
        <taxon>Zosteropidae</taxon>
        <taxon>Zosterops</taxon>
    </lineage>
</organism>
<gene>
    <name evidence="1" type="ORF">HGM15179_012516</name>
    <name evidence="2" type="ORF">HGM15179_012517</name>
</gene>
<evidence type="ECO:0000313" key="2">
    <source>
        <dbReference type="EMBL" id="TRZ14588.1"/>
    </source>
</evidence>
<dbReference type="SUPFAM" id="SSF56672">
    <property type="entry name" value="DNA/RNA polymerases"/>
    <property type="match status" value="1"/>
</dbReference>
<dbReference type="EMBL" id="SWJQ01000425">
    <property type="protein sequence ID" value="TRZ14587.1"/>
    <property type="molecule type" value="Genomic_DNA"/>
</dbReference>
<comment type="caution">
    <text evidence="1">The sequence shown here is derived from an EMBL/GenBank/DDBJ whole genome shotgun (WGS) entry which is preliminary data.</text>
</comment>
<proteinExistence type="predicted"/>
<protein>
    <submittedName>
        <fullName evidence="1">Uncharacterized protein</fullName>
    </submittedName>
</protein>
<dbReference type="InterPro" id="IPR021109">
    <property type="entry name" value="Peptidase_aspartic_dom_sf"/>
</dbReference>
<evidence type="ECO:0000313" key="1">
    <source>
        <dbReference type="EMBL" id="TRZ14587.1"/>
    </source>
</evidence>
<dbReference type="EMBL" id="SWJQ01000425">
    <property type="protein sequence ID" value="TRZ14588.1"/>
    <property type="molecule type" value="Genomic_DNA"/>
</dbReference>
<dbReference type="Gene3D" id="2.40.70.10">
    <property type="entry name" value="Acid Proteases"/>
    <property type="match status" value="1"/>
</dbReference>
<name>A0A8K1GAG6_9PASS</name>
<dbReference type="Gene3D" id="3.10.10.10">
    <property type="entry name" value="HIV Type 1 Reverse Transcriptase, subunit A, domain 1"/>
    <property type="match status" value="1"/>
</dbReference>
<dbReference type="InterPro" id="IPR051320">
    <property type="entry name" value="Viral_Replic_Matur_Polypro"/>
</dbReference>
<dbReference type="OrthoDB" id="9113925at2759"/>